<dbReference type="AlphaFoldDB" id="A0A921GHM3"/>
<comment type="caution">
    <text evidence="2">The sequence shown here is derived from an EMBL/GenBank/DDBJ whole genome shotgun (WGS) entry which is preliminary data.</text>
</comment>
<dbReference type="PROSITE" id="PS51257">
    <property type="entry name" value="PROKAR_LIPOPROTEIN"/>
    <property type="match status" value="1"/>
</dbReference>
<dbReference type="Proteomes" id="UP000697330">
    <property type="component" value="Unassembled WGS sequence"/>
</dbReference>
<organism evidence="2 3">
    <name type="scientific">Thermophilibacter provencensis</name>
    <dbReference type="NCBI Taxonomy" id="1852386"/>
    <lineage>
        <taxon>Bacteria</taxon>
        <taxon>Bacillati</taxon>
        <taxon>Actinomycetota</taxon>
        <taxon>Coriobacteriia</taxon>
        <taxon>Coriobacteriales</taxon>
        <taxon>Atopobiaceae</taxon>
        <taxon>Thermophilibacter</taxon>
    </lineage>
</organism>
<feature type="signal peptide" evidence="1">
    <location>
        <begin position="1"/>
        <end position="31"/>
    </location>
</feature>
<evidence type="ECO:0000313" key="3">
    <source>
        <dbReference type="Proteomes" id="UP000697330"/>
    </source>
</evidence>
<accession>A0A921GHM3</accession>
<protein>
    <submittedName>
        <fullName evidence="2">Tat pathway signal protein</fullName>
    </submittedName>
</protein>
<sequence>MRFPKLKMTRRSLFKATAVGGVAAAAVGVLAGCTHDANDTEADPTVVDESEADDILSEFEGVDTTLAVEGSWTLPLGNVLHPAEGTWIPVTTAGSSATPMVTGSALSLASGELVEVVPEPVSGAATSVIYDARCSDSVYAWIELDLVTRAWSLHASSFSAGALTGETKTLWEGTSDYDPAPFAVSGSTVVWQVQPSTLGSKTQEHSFCYIWHAGDSDAQAVVESPGRFATWPTVSGEVVTLAPRVRASEGTYYGVTAYSLSDDLNTRIDQLVMPQGVRPFRATRVGDRFLVSVEASYSTGGLLGQMGTYIGTSSAGFYRLNREPSECGCGNGDLFIVKSNATYLVLDLANRQYSALPSADRIVDYGEYPARVGECDLFVTFSTVKDADTGYPASVAVRTFRL</sequence>
<proteinExistence type="predicted"/>
<reference evidence="2" key="2">
    <citation type="submission" date="2021-09" db="EMBL/GenBank/DDBJ databases">
        <authorList>
            <person name="Gilroy R."/>
        </authorList>
    </citation>
    <scope>NUCLEOTIDE SEQUENCE</scope>
    <source>
        <strain evidence="2">CHK124-7917</strain>
    </source>
</reference>
<dbReference type="RefSeq" id="WP_274959661.1">
    <property type="nucleotide sequence ID" value="NZ_DYWQ01000154.1"/>
</dbReference>
<keyword evidence="1" id="KW-0732">Signal</keyword>
<dbReference type="InterPro" id="IPR006311">
    <property type="entry name" value="TAT_signal"/>
</dbReference>
<dbReference type="EMBL" id="DYWQ01000154">
    <property type="protein sequence ID" value="HJF46084.1"/>
    <property type="molecule type" value="Genomic_DNA"/>
</dbReference>
<name>A0A921GHM3_9ACTN</name>
<dbReference type="PROSITE" id="PS51318">
    <property type="entry name" value="TAT"/>
    <property type="match status" value="1"/>
</dbReference>
<reference evidence="2" key="1">
    <citation type="journal article" date="2021" name="PeerJ">
        <title>Extensive microbial diversity within the chicken gut microbiome revealed by metagenomics and culture.</title>
        <authorList>
            <person name="Gilroy R."/>
            <person name="Ravi A."/>
            <person name="Getino M."/>
            <person name="Pursley I."/>
            <person name="Horton D.L."/>
            <person name="Alikhan N.F."/>
            <person name="Baker D."/>
            <person name="Gharbi K."/>
            <person name="Hall N."/>
            <person name="Watson M."/>
            <person name="Adriaenssens E.M."/>
            <person name="Foster-Nyarko E."/>
            <person name="Jarju S."/>
            <person name="Secka A."/>
            <person name="Antonio M."/>
            <person name="Oren A."/>
            <person name="Chaudhuri R.R."/>
            <person name="La Ragione R."/>
            <person name="Hildebrand F."/>
            <person name="Pallen M.J."/>
        </authorList>
    </citation>
    <scope>NUCLEOTIDE SEQUENCE</scope>
    <source>
        <strain evidence="2">CHK124-7917</strain>
    </source>
</reference>
<evidence type="ECO:0000313" key="2">
    <source>
        <dbReference type="EMBL" id="HJF46084.1"/>
    </source>
</evidence>
<gene>
    <name evidence="2" type="ORF">K8U72_09950</name>
</gene>
<evidence type="ECO:0000256" key="1">
    <source>
        <dbReference type="SAM" id="SignalP"/>
    </source>
</evidence>
<feature type="chain" id="PRO_5039329556" evidence="1">
    <location>
        <begin position="32"/>
        <end position="402"/>
    </location>
</feature>